<dbReference type="PANTHER" id="PTHR33333:SF46">
    <property type="entry name" value="LOW QUALITY PROTEIN: GLYCINE-RICH PROTEIN DOT1"/>
    <property type="match status" value="1"/>
</dbReference>
<dbReference type="Proteomes" id="UP000231279">
    <property type="component" value="Unassembled WGS sequence"/>
</dbReference>
<keyword evidence="1" id="KW-1133">Transmembrane helix</keyword>
<gene>
    <name evidence="2" type="ORF">CDL12_11253</name>
</gene>
<keyword evidence="3" id="KW-1185">Reference proteome</keyword>
<evidence type="ECO:0000256" key="1">
    <source>
        <dbReference type="SAM" id="Phobius"/>
    </source>
</evidence>
<dbReference type="AlphaFoldDB" id="A0A2G9HEX8"/>
<dbReference type="OrthoDB" id="1650029at2759"/>
<evidence type="ECO:0000313" key="3">
    <source>
        <dbReference type="Proteomes" id="UP000231279"/>
    </source>
</evidence>
<accession>A0A2G9HEX8</accession>
<feature type="transmembrane region" description="Helical" evidence="1">
    <location>
        <begin position="48"/>
        <end position="68"/>
    </location>
</feature>
<dbReference type="InterPro" id="IPR039926">
    <property type="entry name" value="Egg_app_1"/>
</dbReference>
<keyword evidence="1" id="KW-0812">Transmembrane</keyword>
<reference evidence="3" key="1">
    <citation type="journal article" date="2018" name="Gigascience">
        <title>Genome assembly of the Pink Ipe (Handroanthus impetiginosus, Bignoniaceae), a highly valued, ecologically keystone Neotropical timber forest tree.</title>
        <authorList>
            <person name="Silva-Junior O.B."/>
            <person name="Grattapaglia D."/>
            <person name="Novaes E."/>
            <person name="Collevatti R.G."/>
        </authorList>
    </citation>
    <scope>NUCLEOTIDE SEQUENCE [LARGE SCALE GENOMIC DNA]</scope>
    <source>
        <strain evidence="3">cv. UFG-1</strain>
    </source>
</reference>
<name>A0A2G9HEX8_9LAMI</name>
<sequence length="121" mass="13629">MGFDEVMKSVVEKLKEALLAVENWGADALAWFDGVFPPDTRGEKIKHWFHVALPYLIAAVVLMVVVLFCDCCCRCCCGRGSGRAKMMKAPGRNTRMRRSVFEADPRGYFQNLRSHPGDELC</sequence>
<evidence type="ECO:0000313" key="2">
    <source>
        <dbReference type="EMBL" id="PIN16097.1"/>
    </source>
</evidence>
<protein>
    <submittedName>
        <fullName evidence="2">Uncharacterized protein</fullName>
    </submittedName>
</protein>
<keyword evidence="1" id="KW-0472">Membrane</keyword>
<proteinExistence type="predicted"/>
<comment type="caution">
    <text evidence="2">The sequence shown here is derived from an EMBL/GenBank/DDBJ whole genome shotgun (WGS) entry which is preliminary data.</text>
</comment>
<dbReference type="EMBL" id="NKXS01001953">
    <property type="protein sequence ID" value="PIN16097.1"/>
    <property type="molecule type" value="Genomic_DNA"/>
</dbReference>
<organism evidence="2 3">
    <name type="scientific">Handroanthus impetiginosus</name>
    <dbReference type="NCBI Taxonomy" id="429701"/>
    <lineage>
        <taxon>Eukaryota</taxon>
        <taxon>Viridiplantae</taxon>
        <taxon>Streptophyta</taxon>
        <taxon>Embryophyta</taxon>
        <taxon>Tracheophyta</taxon>
        <taxon>Spermatophyta</taxon>
        <taxon>Magnoliopsida</taxon>
        <taxon>eudicotyledons</taxon>
        <taxon>Gunneridae</taxon>
        <taxon>Pentapetalae</taxon>
        <taxon>asterids</taxon>
        <taxon>lamiids</taxon>
        <taxon>Lamiales</taxon>
        <taxon>Bignoniaceae</taxon>
        <taxon>Crescentiina</taxon>
        <taxon>Tabebuia alliance</taxon>
        <taxon>Handroanthus</taxon>
    </lineage>
</organism>
<dbReference type="PANTHER" id="PTHR33333">
    <property type="entry name" value="ERYTHROCYTE MEMBRANE PROTEIN 1-LIKE"/>
    <property type="match status" value="1"/>
</dbReference>